<dbReference type="Gene3D" id="1.10.287.4070">
    <property type="match status" value="1"/>
</dbReference>
<organism evidence="1 2">
    <name type="scientific">Saccharomyces kudriavzevii (strain ATCC MYA-4449 / AS 2.2408 / CBS 8840 / NBRC 1802 / NCYC 2889)</name>
    <name type="common">Yeast</name>
    <dbReference type="NCBI Taxonomy" id="226230"/>
    <lineage>
        <taxon>Eukaryota</taxon>
        <taxon>Fungi</taxon>
        <taxon>Dikarya</taxon>
        <taxon>Ascomycota</taxon>
        <taxon>Saccharomycotina</taxon>
        <taxon>Saccharomycetes</taxon>
        <taxon>Saccharomycetales</taxon>
        <taxon>Saccharomycetaceae</taxon>
        <taxon>Saccharomyces</taxon>
    </lineage>
</organism>
<dbReference type="GO" id="GO:0071011">
    <property type="term" value="C:precatalytic spliceosome"/>
    <property type="evidence" value="ECO:0007669"/>
    <property type="project" value="TreeGrafter"/>
</dbReference>
<evidence type="ECO:0000313" key="2">
    <source>
        <dbReference type="Proteomes" id="UP001162087"/>
    </source>
</evidence>
<dbReference type="Pfam" id="PF01798">
    <property type="entry name" value="Nop"/>
    <property type="match status" value="1"/>
</dbReference>
<evidence type="ECO:0000313" key="1">
    <source>
        <dbReference type="EMBL" id="CAI4062360.1"/>
    </source>
</evidence>
<dbReference type="PANTHER" id="PTHR13904">
    <property type="entry name" value="PRE-MRNA SPLICING FACTOR PRP31"/>
    <property type="match status" value="1"/>
</dbReference>
<protein>
    <submittedName>
        <fullName evidence="1">Uncharacterized protein</fullName>
    </submittedName>
</protein>
<dbReference type="PROSITE" id="PS51358">
    <property type="entry name" value="NOP"/>
    <property type="match status" value="1"/>
</dbReference>
<name>A0AA35NSK4_SACK1</name>
<dbReference type="GO" id="GO:0003723">
    <property type="term" value="F:RNA binding"/>
    <property type="evidence" value="ECO:0007669"/>
    <property type="project" value="UniProtKB-KW"/>
</dbReference>
<dbReference type="PANTHER" id="PTHR13904:SF0">
    <property type="entry name" value="U4_U6 SMALL NUCLEAR RIBONUCLEOPROTEIN PRP31"/>
    <property type="match status" value="1"/>
</dbReference>
<proteinExistence type="predicted"/>
<dbReference type="GO" id="GO:0005687">
    <property type="term" value="C:U4 snRNP"/>
    <property type="evidence" value="ECO:0007669"/>
    <property type="project" value="TreeGrafter"/>
</dbReference>
<dbReference type="InterPro" id="IPR019175">
    <property type="entry name" value="Prp31_C"/>
</dbReference>
<dbReference type="Gene3D" id="1.10.246.90">
    <property type="entry name" value="Nop domain"/>
    <property type="match status" value="1"/>
</dbReference>
<gene>
    <name evidence="1" type="primary">SKDI07G3400</name>
    <name evidence="1" type="ORF">SKDI_07G3400</name>
</gene>
<dbReference type="Proteomes" id="UP001162087">
    <property type="component" value="Chromosome 7"/>
</dbReference>
<dbReference type="Pfam" id="PF09785">
    <property type="entry name" value="Prp31_C"/>
    <property type="match status" value="1"/>
</dbReference>
<dbReference type="GO" id="GO:0000244">
    <property type="term" value="P:spliceosomal tri-snRNP complex assembly"/>
    <property type="evidence" value="ECO:0007669"/>
    <property type="project" value="InterPro"/>
</dbReference>
<dbReference type="InterPro" id="IPR012976">
    <property type="entry name" value="NOSIC"/>
</dbReference>
<sequence>MTSEDDYFDDLDGDLADGFNEEKEDQTLAQEIVTADDQTKHSNPLIILQNIIESFKTLPQLNMDELPPSEISQISPKIAAIRNILQQEGINFIKLLPCLNAIIPLIKSDIKSLHNFLILLYGKRFPELSSLIPSSLQYSKVASILESEHWSKNESDKLSPLLENEANLTKEQVLVLTMSMKTSFNNKEPLDIGTRKQISEATAMLKNLWVLQEDVGRYVASKISVIAPNMCLLVGPEVAAQLLAYAGGVLEFSRIPSCNIASIGKNKHLSHELHTLASGVRQEGYIFSTDLIQNFPLAIHKQMLRMICAKVTLAARVDASQQSGDRNTVLAQKWKAELLNKAKKLSEAPDIAETKALPIPEDQSKKKRAGRKYRKYKEKFRLSHVRQLQNRMEFGKEEQTVLDSYGEEVGLGMSSTSLQQAVGNTPNPRRSSGNQAKLTKIMKHRISEANQQTDEYLISLGHDAEHSDQLKWSGQEPKKQRVNSEGEKDWFSHHL</sequence>
<dbReference type="GO" id="GO:0046540">
    <property type="term" value="C:U4/U6 x U5 tri-snRNP complex"/>
    <property type="evidence" value="ECO:0007669"/>
    <property type="project" value="InterPro"/>
</dbReference>
<dbReference type="InterPro" id="IPR002687">
    <property type="entry name" value="Nop_dom"/>
</dbReference>
<dbReference type="InterPro" id="IPR036070">
    <property type="entry name" value="Nop_dom_sf"/>
</dbReference>
<dbReference type="OrthoDB" id="4771285at2759"/>
<dbReference type="InterPro" id="IPR042239">
    <property type="entry name" value="Nop_C"/>
</dbReference>
<dbReference type="InterPro" id="IPR027105">
    <property type="entry name" value="Prp31"/>
</dbReference>
<dbReference type="SMART" id="SM00931">
    <property type="entry name" value="NOSIC"/>
    <property type="match status" value="1"/>
</dbReference>
<accession>A0AA35NSK4</accession>
<dbReference type="SUPFAM" id="SSF89124">
    <property type="entry name" value="Nop domain"/>
    <property type="match status" value="1"/>
</dbReference>
<keyword evidence="2" id="KW-1185">Reference proteome</keyword>
<dbReference type="EMBL" id="OX365902">
    <property type="protein sequence ID" value="CAI4062360.1"/>
    <property type="molecule type" value="Genomic_DNA"/>
</dbReference>
<reference evidence="1" key="1">
    <citation type="submission" date="2022-10" db="EMBL/GenBank/DDBJ databases">
        <authorList>
            <person name="Byrne P K."/>
        </authorList>
    </citation>
    <scope>NUCLEOTIDE SEQUENCE</scope>
    <source>
        <strain evidence="1">IFO1802</strain>
    </source>
</reference>